<dbReference type="InterPro" id="IPR036322">
    <property type="entry name" value="WD40_repeat_dom_sf"/>
</dbReference>
<dbReference type="PANTHER" id="PTHR15052">
    <property type="entry name" value="RNA POLYMERASE III TRANSCRIPTION INITIATION FACTOR COMPLEX SUBUNIT"/>
    <property type="match status" value="1"/>
</dbReference>
<sequence length="753" mass="83242">MASTRKSGRQHVPSRKLKDESINTLNEILSSDSEIEALVDQEIAAADEYDEFSVQAAAQASSDDDDSSISAAASSGIATPVEDDDDAHSDIGRGSDVGEDRLPFLRVRKSKPKKAPAIEAEAKRSRGLLGTQIRSYTRRNKSELLCGPDPKDREALTRAADRWANDPTLPRRANLRHPFTHPDSRRKWEARKGWEWYYDSGGKAAFAERQRLTPLSEGEAVKYLPRSSHHKQDVLLGPYGRQTPFTLSANDTIDMDHAWTEVTAMENASHTEDRPPKRRKHGWLLNAGSKVRCLDWATKEGSTRQYLAIGTKQNSLSREEAKKEAPSFASSPAPSSIQLWSFVSPQRPTPTADSTEPARPLRLVHILCTDWGDAKQVRWCPMPRKFQENDASQEHEVVGLLASVWDDGSTRVLDLIVPRDNNDGNVHLKIDSAACTIRPLQYSICTCMCWLSATDIAVGHSNGFLALYSIIPPSTSPSSTSSFPSAQTNYTPPTSSQTHQHHPHPRLIIPLHQSYILSLNSCYPPFPYLLTSTTIAGTARLTDLRSPHTASISTRRSNIAPVDCIYHHGLFACFVPDDSHETIGAMALRCWGSLSATMDTVDTGGTRAMDVGKCHAALAVGCADGGVVVSNPMRRAIKHREPCIQLLLWKHEWVRRRKSQNGSDESSEQMEPRGMSRITESYKARKSEIDQRPGERKLNIEGSRNRGRGSMVSTTFEEESGVTALAWNPNVSCGGWLAVAWATGLVRVEDVAI</sequence>
<feature type="compositionally biased region" description="Polar residues" evidence="4">
    <location>
        <begin position="486"/>
        <end position="498"/>
    </location>
</feature>
<protein>
    <recommendedName>
        <fullName evidence="7">Transcription factor TFIIIC complex subunit Tfc6</fullName>
    </recommendedName>
</protein>
<feature type="region of interest" description="Disordered" evidence="4">
    <location>
        <begin position="55"/>
        <end position="123"/>
    </location>
</feature>
<feature type="compositionally biased region" description="Basic and acidic residues" evidence="4">
    <location>
        <begin position="88"/>
        <end position="103"/>
    </location>
</feature>
<evidence type="ECO:0000256" key="2">
    <source>
        <dbReference type="ARBA" id="ARBA00023163"/>
    </source>
</evidence>
<comment type="caution">
    <text evidence="5">The sequence shown here is derived from an EMBL/GenBank/DDBJ whole genome shotgun (WGS) entry which is preliminary data.</text>
</comment>
<feature type="region of interest" description="Disordered" evidence="4">
    <location>
        <begin position="658"/>
        <end position="712"/>
    </location>
</feature>
<evidence type="ECO:0000313" key="5">
    <source>
        <dbReference type="EMBL" id="MDI1493010.1"/>
    </source>
</evidence>
<keyword evidence="6" id="KW-1185">Reference proteome</keyword>
<evidence type="ECO:0000256" key="3">
    <source>
        <dbReference type="ARBA" id="ARBA00023242"/>
    </source>
</evidence>
<reference evidence="5" key="1">
    <citation type="journal article" date="2023" name="Genome Biol. Evol.">
        <title>First Whole Genome Sequence and Flow Cytometry Genome Size Data for the Lichen-Forming Fungus Ramalina farinacea (Ascomycota).</title>
        <authorList>
            <person name="Llewellyn T."/>
            <person name="Mian S."/>
            <person name="Hill R."/>
            <person name="Leitch I.J."/>
            <person name="Gaya E."/>
        </authorList>
    </citation>
    <scope>NUCLEOTIDE SEQUENCE</scope>
    <source>
        <strain evidence="5">LIQ254RAFAR</strain>
    </source>
</reference>
<name>A0AA43QZ93_9LECA</name>
<dbReference type="GO" id="GO:0000127">
    <property type="term" value="C:transcription factor TFIIIC complex"/>
    <property type="evidence" value="ECO:0007669"/>
    <property type="project" value="TreeGrafter"/>
</dbReference>
<accession>A0AA43QZ93</accession>
<comment type="subcellular location">
    <subcellularLocation>
        <location evidence="1">Nucleus</location>
    </subcellularLocation>
</comment>
<keyword evidence="3" id="KW-0539">Nucleus</keyword>
<dbReference type="Proteomes" id="UP001161017">
    <property type="component" value="Unassembled WGS sequence"/>
</dbReference>
<dbReference type="SUPFAM" id="SSF50978">
    <property type="entry name" value="WD40 repeat-like"/>
    <property type="match status" value="1"/>
</dbReference>
<evidence type="ECO:0008006" key="7">
    <source>
        <dbReference type="Google" id="ProtNLM"/>
    </source>
</evidence>
<dbReference type="EMBL" id="JAPUFD010000022">
    <property type="protein sequence ID" value="MDI1493010.1"/>
    <property type="molecule type" value="Genomic_DNA"/>
</dbReference>
<gene>
    <name evidence="5" type="ORF">OHK93_004794</name>
</gene>
<dbReference type="InterPro" id="IPR015943">
    <property type="entry name" value="WD40/YVTN_repeat-like_dom_sf"/>
</dbReference>
<feature type="region of interest" description="Disordered" evidence="4">
    <location>
        <begin position="479"/>
        <end position="503"/>
    </location>
</feature>
<dbReference type="GO" id="GO:0006383">
    <property type="term" value="P:transcription by RNA polymerase III"/>
    <property type="evidence" value="ECO:0007669"/>
    <property type="project" value="TreeGrafter"/>
</dbReference>
<organism evidence="5 6">
    <name type="scientific">Ramalina farinacea</name>
    <dbReference type="NCBI Taxonomy" id="258253"/>
    <lineage>
        <taxon>Eukaryota</taxon>
        <taxon>Fungi</taxon>
        <taxon>Dikarya</taxon>
        <taxon>Ascomycota</taxon>
        <taxon>Pezizomycotina</taxon>
        <taxon>Lecanoromycetes</taxon>
        <taxon>OSLEUM clade</taxon>
        <taxon>Lecanoromycetidae</taxon>
        <taxon>Lecanorales</taxon>
        <taxon>Lecanorineae</taxon>
        <taxon>Ramalinaceae</taxon>
        <taxon>Ramalina</taxon>
    </lineage>
</organism>
<proteinExistence type="predicted"/>
<keyword evidence="2" id="KW-0804">Transcription</keyword>
<dbReference type="Gene3D" id="2.130.10.10">
    <property type="entry name" value="YVTN repeat-like/Quinoprotein amine dehydrogenase"/>
    <property type="match status" value="1"/>
</dbReference>
<evidence type="ECO:0000256" key="4">
    <source>
        <dbReference type="SAM" id="MobiDB-lite"/>
    </source>
</evidence>
<evidence type="ECO:0000313" key="6">
    <source>
        <dbReference type="Proteomes" id="UP001161017"/>
    </source>
</evidence>
<dbReference type="AlphaFoldDB" id="A0AA43QZ93"/>
<dbReference type="InterPro" id="IPR052416">
    <property type="entry name" value="GTF3C_component"/>
</dbReference>
<evidence type="ECO:0000256" key="1">
    <source>
        <dbReference type="ARBA" id="ARBA00004123"/>
    </source>
</evidence>
<dbReference type="GO" id="GO:0005634">
    <property type="term" value="C:nucleus"/>
    <property type="evidence" value="ECO:0007669"/>
    <property type="project" value="UniProtKB-SubCell"/>
</dbReference>
<dbReference type="PANTHER" id="PTHR15052:SF2">
    <property type="entry name" value="GENERAL TRANSCRIPTION FACTOR 3C POLYPEPTIDE 2"/>
    <property type="match status" value="1"/>
</dbReference>
<feature type="compositionally biased region" description="Basic and acidic residues" evidence="4">
    <location>
        <begin position="680"/>
        <end position="699"/>
    </location>
</feature>
<feature type="region of interest" description="Disordered" evidence="4">
    <location>
        <begin position="313"/>
        <end position="334"/>
    </location>
</feature>